<feature type="domain" description="Response regulatory" evidence="6">
    <location>
        <begin position="1"/>
        <end position="67"/>
    </location>
</feature>
<evidence type="ECO:0000256" key="4">
    <source>
        <dbReference type="PROSITE-ProRule" id="PRU00169"/>
    </source>
</evidence>
<keyword evidence="3" id="KW-0804">Transcription</keyword>
<evidence type="ECO:0000256" key="2">
    <source>
        <dbReference type="ARBA" id="ARBA00023125"/>
    </source>
</evidence>
<keyword evidence="1" id="KW-0805">Transcription regulation</keyword>
<dbReference type="SUPFAM" id="SSF46894">
    <property type="entry name" value="C-terminal effector domain of the bipartite response regulators"/>
    <property type="match status" value="1"/>
</dbReference>
<dbReference type="Proteomes" id="UP000199515">
    <property type="component" value="Unassembled WGS sequence"/>
</dbReference>
<evidence type="ECO:0000313" key="7">
    <source>
        <dbReference type="EMBL" id="SDW57867.1"/>
    </source>
</evidence>
<keyword evidence="8" id="KW-1185">Reference proteome</keyword>
<dbReference type="PROSITE" id="PS50043">
    <property type="entry name" value="HTH_LUXR_2"/>
    <property type="match status" value="1"/>
</dbReference>
<dbReference type="PROSITE" id="PS50110">
    <property type="entry name" value="RESPONSE_REGULATORY"/>
    <property type="match status" value="1"/>
</dbReference>
<evidence type="ECO:0000259" key="6">
    <source>
        <dbReference type="PROSITE" id="PS50110"/>
    </source>
</evidence>
<feature type="domain" description="HTH luxR-type" evidence="5">
    <location>
        <begin position="87"/>
        <end position="152"/>
    </location>
</feature>
<sequence>MLVCDPGADGLALIAERVRAAPGARVLVVAPRCDDESVLAALRAGAHGYLLDTADRDDVARAVRAVDAGGLVLAPPIADRLANLLSAPESFDELTARQRAVLDLLAAGMDNAVIARQLRLAPKTVRNHLSAIFARYRFTSRADAITRARAAGFGRDKPQVA</sequence>
<dbReference type="InterPro" id="IPR000792">
    <property type="entry name" value="Tscrpt_reg_LuxR_C"/>
</dbReference>
<dbReference type="Gene3D" id="3.40.50.2300">
    <property type="match status" value="1"/>
</dbReference>
<dbReference type="GO" id="GO:0006355">
    <property type="term" value="P:regulation of DNA-templated transcription"/>
    <property type="evidence" value="ECO:0007669"/>
    <property type="project" value="InterPro"/>
</dbReference>
<reference evidence="7 8" key="1">
    <citation type="submission" date="2016-10" db="EMBL/GenBank/DDBJ databases">
        <authorList>
            <person name="de Groot N.N."/>
        </authorList>
    </citation>
    <scope>NUCLEOTIDE SEQUENCE [LARGE SCALE GENOMIC DNA]</scope>
    <source>
        <strain evidence="7 8">CPCC 202699</strain>
    </source>
</reference>
<dbReference type="InterPro" id="IPR016032">
    <property type="entry name" value="Sig_transdc_resp-reg_C-effctor"/>
</dbReference>
<dbReference type="PANTHER" id="PTHR43214:SF24">
    <property type="entry name" value="TRANSCRIPTIONAL REGULATORY PROTEIN NARL-RELATED"/>
    <property type="match status" value="1"/>
</dbReference>
<dbReference type="Pfam" id="PF00196">
    <property type="entry name" value="GerE"/>
    <property type="match status" value="1"/>
</dbReference>
<dbReference type="EMBL" id="FNON01000001">
    <property type="protein sequence ID" value="SDW57867.1"/>
    <property type="molecule type" value="Genomic_DNA"/>
</dbReference>
<dbReference type="InterPro" id="IPR039420">
    <property type="entry name" value="WalR-like"/>
</dbReference>
<gene>
    <name evidence="7" type="ORF">SAMN05421504_101951</name>
</gene>
<dbReference type="InterPro" id="IPR001789">
    <property type="entry name" value="Sig_transdc_resp-reg_receiver"/>
</dbReference>
<dbReference type="GO" id="GO:0003677">
    <property type="term" value="F:DNA binding"/>
    <property type="evidence" value="ECO:0007669"/>
    <property type="project" value="UniProtKB-KW"/>
</dbReference>
<dbReference type="SMART" id="SM00421">
    <property type="entry name" value="HTH_LUXR"/>
    <property type="match status" value="1"/>
</dbReference>
<evidence type="ECO:0000256" key="1">
    <source>
        <dbReference type="ARBA" id="ARBA00023015"/>
    </source>
</evidence>
<dbReference type="PANTHER" id="PTHR43214">
    <property type="entry name" value="TWO-COMPONENT RESPONSE REGULATOR"/>
    <property type="match status" value="1"/>
</dbReference>
<comment type="caution">
    <text evidence="4">Lacks conserved residue(s) required for the propagation of feature annotation.</text>
</comment>
<dbReference type="PRINTS" id="PR00038">
    <property type="entry name" value="HTHLUXR"/>
</dbReference>
<dbReference type="STRING" id="589385.SAMN05421504_101951"/>
<dbReference type="CDD" id="cd06170">
    <property type="entry name" value="LuxR_C_like"/>
    <property type="match status" value="1"/>
</dbReference>
<protein>
    <submittedName>
        <fullName evidence="7">DNA-binding response regulator, NarL/FixJ family, contains REC and HTH domains</fullName>
    </submittedName>
</protein>
<proteinExistence type="predicted"/>
<evidence type="ECO:0000256" key="3">
    <source>
        <dbReference type="ARBA" id="ARBA00023163"/>
    </source>
</evidence>
<dbReference type="PROSITE" id="PS00622">
    <property type="entry name" value="HTH_LUXR_1"/>
    <property type="match status" value="1"/>
</dbReference>
<evidence type="ECO:0000313" key="8">
    <source>
        <dbReference type="Proteomes" id="UP000199515"/>
    </source>
</evidence>
<dbReference type="InterPro" id="IPR011006">
    <property type="entry name" value="CheY-like_superfamily"/>
</dbReference>
<keyword evidence="2 7" id="KW-0238">DNA-binding</keyword>
<name>A0A1H2UP03_9PSEU</name>
<evidence type="ECO:0000259" key="5">
    <source>
        <dbReference type="PROSITE" id="PS50043"/>
    </source>
</evidence>
<organism evidence="7 8">
    <name type="scientific">Amycolatopsis xylanica</name>
    <dbReference type="NCBI Taxonomy" id="589385"/>
    <lineage>
        <taxon>Bacteria</taxon>
        <taxon>Bacillati</taxon>
        <taxon>Actinomycetota</taxon>
        <taxon>Actinomycetes</taxon>
        <taxon>Pseudonocardiales</taxon>
        <taxon>Pseudonocardiaceae</taxon>
        <taxon>Amycolatopsis</taxon>
    </lineage>
</organism>
<accession>A0A1H2UP03</accession>
<dbReference type="GO" id="GO:0000160">
    <property type="term" value="P:phosphorelay signal transduction system"/>
    <property type="evidence" value="ECO:0007669"/>
    <property type="project" value="InterPro"/>
</dbReference>
<dbReference type="AlphaFoldDB" id="A0A1H2UP03"/>
<dbReference type="SUPFAM" id="SSF52172">
    <property type="entry name" value="CheY-like"/>
    <property type="match status" value="1"/>
</dbReference>